<dbReference type="Proteomes" id="UP001331561">
    <property type="component" value="Unassembled WGS sequence"/>
</dbReference>
<accession>A0ABU6K8M2</accession>
<comment type="subcellular location">
    <subcellularLocation>
        <location evidence="1">Cell membrane</location>
        <topology evidence="1">Multi-pass membrane protein</topology>
    </subcellularLocation>
</comment>
<gene>
    <name evidence="10" type="ORF">VVD49_20170</name>
</gene>
<sequence length="405" mass="43561">MLWNAFLLAIREIRRNIMRAFLTTLGIVIGVAAVVTMVTLGNGATRSIQEQVSSLGVNLLIMRPNRSFGAGTGGSSPPDFKLADAEAIEREIAGVRAVAPSALRGGSAVYLQQNWTTQATGVTNDYFTVANWEIADGRIFSEAEQAGARAVCIIGDTLRTKLFAGHDPIGQKMRFRALTCEVIGTLKSKGQGGFGNDQDDVILMPLKTLLRRVWGASSSQEIPTIYISAKDGYDTDEVTQDITALMRQRRNLQSTQSDNFQLIDTKQIAQTLSSTTQILTALLGAVAAVSLLVGGIGIMNIMLVSVTERTREIGTRLAIGALEREVLWQFLVEAVVLSSLGGAIGIALSLVASIGLSNVMQLPYQFDPFINLLAFGFSAGIGVLFGFMPAKRAARLDPIEALRHE</sequence>
<evidence type="ECO:0000256" key="4">
    <source>
        <dbReference type="ARBA" id="ARBA00022989"/>
    </source>
</evidence>
<dbReference type="RefSeq" id="WP_327601031.1">
    <property type="nucleotide sequence ID" value="NZ_JAYXHS010000004.1"/>
</dbReference>
<comment type="similarity">
    <text evidence="6">Belongs to the ABC-4 integral membrane protein family.</text>
</comment>
<protein>
    <submittedName>
        <fullName evidence="10">ABC transporter permease</fullName>
    </submittedName>
</protein>
<feature type="transmembrane region" description="Helical" evidence="7">
    <location>
        <begin position="20"/>
        <end position="41"/>
    </location>
</feature>
<dbReference type="InterPro" id="IPR003838">
    <property type="entry name" value="ABC3_permease_C"/>
</dbReference>
<feature type="transmembrane region" description="Helical" evidence="7">
    <location>
        <begin position="327"/>
        <end position="356"/>
    </location>
</feature>
<evidence type="ECO:0000256" key="2">
    <source>
        <dbReference type="ARBA" id="ARBA00022475"/>
    </source>
</evidence>
<dbReference type="InterPro" id="IPR050250">
    <property type="entry name" value="Macrolide_Exporter_MacB"/>
</dbReference>
<feature type="domain" description="MacB-like periplasmic core" evidence="9">
    <location>
        <begin position="21"/>
        <end position="245"/>
    </location>
</feature>
<reference evidence="10 11" key="1">
    <citation type="submission" date="2024-01" db="EMBL/GenBank/DDBJ databases">
        <title>Uliginosibacterium soil sp. nov.</title>
        <authorList>
            <person name="Lv Y."/>
        </authorList>
    </citation>
    <scope>NUCLEOTIDE SEQUENCE [LARGE SCALE GENOMIC DNA]</scope>
    <source>
        <strain evidence="10 11">H3</strain>
    </source>
</reference>
<evidence type="ECO:0000259" key="9">
    <source>
        <dbReference type="Pfam" id="PF12704"/>
    </source>
</evidence>
<dbReference type="InterPro" id="IPR025857">
    <property type="entry name" value="MacB_PCD"/>
</dbReference>
<comment type="caution">
    <text evidence="10">The sequence shown here is derived from an EMBL/GenBank/DDBJ whole genome shotgun (WGS) entry which is preliminary data.</text>
</comment>
<keyword evidence="5 7" id="KW-0472">Membrane</keyword>
<keyword evidence="2" id="KW-1003">Cell membrane</keyword>
<feature type="domain" description="ABC3 transporter permease C-terminal" evidence="8">
    <location>
        <begin position="285"/>
        <end position="398"/>
    </location>
</feature>
<keyword evidence="3 7" id="KW-0812">Transmembrane</keyword>
<feature type="transmembrane region" description="Helical" evidence="7">
    <location>
        <begin position="278"/>
        <end position="306"/>
    </location>
</feature>
<dbReference type="EMBL" id="JAYXHS010000004">
    <property type="protein sequence ID" value="MEC5388060.1"/>
    <property type="molecule type" value="Genomic_DNA"/>
</dbReference>
<keyword evidence="11" id="KW-1185">Reference proteome</keyword>
<evidence type="ECO:0000259" key="8">
    <source>
        <dbReference type="Pfam" id="PF02687"/>
    </source>
</evidence>
<evidence type="ECO:0000256" key="7">
    <source>
        <dbReference type="SAM" id="Phobius"/>
    </source>
</evidence>
<dbReference type="PANTHER" id="PTHR30572">
    <property type="entry name" value="MEMBRANE COMPONENT OF TRANSPORTER-RELATED"/>
    <property type="match status" value="1"/>
</dbReference>
<dbReference type="Pfam" id="PF02687">
    <property type="entry name" value="FtsX"/>
    <property type="match status" value="1"/>
</dbReference>
<dbReference type="Pfam" id="PF12704">
    <property type="entry name" value="MacB_PCD"/>
    <property type="match status" value="1"/>
</dbReference>
<evidence type="ECO:0000256" key="5">
    <source>
        <dbReference type="ARBA" id="ARBA00023136"/>
    </source>
</evidence>
<name>A0ABU6K8M2_9RHOO</name>
<evidence type="ECO:0000256" key="1">
    <source>
        <dbReference type="ARBA" id="ARBA00004651"/>
    </source>
</evidence>
<evidence type="ECO:0000313" key="10">
    <source>
        <dbReference type="EMBL" id="MEC5388060.1"/>
    </source>
</evidence>
<keyword evidence="4 7" id="KW-1133">Transmembrane helix</keyword>
<feature type="transmembrane region" description="Helical" evidence="7">
    <location>
        <begin position="368"/>
        <end position="387"/>
    </location>
</feature>
<evidence type="ECO:0000256" key="3">
    <source>
        <dbReference type="ARBA" id="ARBA00022692"/>
    </source>
</evidence>
<evidence type="ECO:0000256" key="6">
    <source>
        <dbReference type="ARBA" id="ARBA00038076"/>
    </source>
</evidence>
<dbReference type="PANTHER" id="PTHR30572:SF4">
    <property type="entry name" value="ABC TRANSPORTER PERMEASE YTRF"/>
    <property type="match status" value="1"/>
</dbReference>
<evidence type="ECO:0000313" key="11">
    <source>
        <dbReference type="Proteomes" id="UP001331561"/>
    </source>
</evidence>
<proteinExistence type="inferred from homology"/>
<organism evidence="10 11">
    <name type="scientific">Uliginosibacterium silvisoli</name>
    <dbReference type="NCBI Taxonomy" id="3114758"/>
    <lineage>
        <taxon>Bacteria</taxon>
        <taxon>Pseudomonadati</taxon>
        <taxon>Pseudomonadota</taxon>
        <taxon>Betaproteobacteria</taxon>
        <taxon>Rhodocyclales</taxon>
        <taxon>Zoogloeaceae</taxon>
        <taxon>Uliginosibacterium</taxon>
    </lineage>
</organism>